<organism evidence="3 4">
    <name type="scientific">Aquincola tertiaricarbonis</name>
    <dbReference type="NCBI Taxonomy" id="391953"/>
    <lineage>
        <taxon>Bacteria</taxon>
        <taxon>Pseudomonadati</taxon>
        <taxon>Pseudomonadota</taxon>
        <taxon>Betaproteobacteria</taxon>
        <taxon>Burkholderiales</taxon>
        <taxon>Sphaerotilaceae</taxon>
        <taxon>Aquincola</taxon>
    </lineage>
</organism>
<evidence type="ECO:0000256" key="1">
    <source>
        <dbReference type="SAM" id="MobiDB-lite"/>
    </source>
</evidence>
<keyword evidence="4" id="KW-1185">Reference proteome</keyword>
<reference evidence="3" key="1">
    <citation type="submission" date="2022-05" db="EMBL/GenBank/DDBJ databases">
        <title>An RpoN-dependent PEP-CTERM gene is involved in floc formation of an Aquincola tertiaricarbonis strain.</title>
        <authorList>
            <person name="Qiu D."/>
            <person name="Xia M."/>
        </authorList>
    </citation>
    <scope>NUCLEOTIDE SEQUENCE</scope>
    <source>
        <strain evidence="3">RN12</strain>
    </source>
</reference>
<evidence type="ECO:0000313" key="4">
    <source>
        <dbReference type="Proteomes" id="UP001056201"/>
    </source>
</evidence>
<dbReference type="Proteomes" id="UP001056201">
    <property type="component" value="Chromosome 2"/>
</dbReference>
<evidence type="ECO:0000259" key="2">
    <source>
        <dbReference type="Pfam" id="PF01402"/>
    </source>
</evidence>
<dbReference type="EMBL" id="CP097636">
    <property type="protein sequence ID" value="URI09413.1"/>
    <property type="molecule type" value="Genomic_DNA"/>
</dbReference>
<feature type="domain" description="Ribbon-helix-helix protein CopG" evidence="2">
    <location>
        <begin position="25"/>
        <end position="53"/>
    </location>
</feature>
<dbReference type="SUPFAM" id="SSF47598">
    <property type="entry name" value="Ribbon-helix-helix"/>
    <property type="match status" value="1"/>
</dbReference>
<dbReference type="Pfam" id="PF01402">
    <property type="entry name" value="RHH_1"/>
    <property type="match status" value="1"/>
</dbReference>
<feature type="compositionally biased region" description="Basic residues" evidence="1">
    <location>
        <begin position="7"/>
        <end position="23"/>
    </location>
</feature>
<feature type="region of interest" description="Disordered" evidence="1">
    <location>
        <begin position="1"/>
        <end position="24"/>
    </location>
</feature>
<protein>
    <submittedName>
        <fullName evidence="3">Ribbon-helix-helix protein, CopG family</fullName>
    </submittedName>
</protein>
<name>A0ABY4S7S3_AQUTE</name>
<evidence type="ECO:0000313" key="3">
    <source>
        <dbReference type="EMBL" id="URI09413.1"/>
    </source>
</evidence>
<dbReference type="RefSeq" id="WP_250197640.1">
    <property type="nucleotide sequence ID" value="NZ_CP097636.1"/>
</dbReference>
<dbReference type="InterPro" id="IPR002145">
    <property type="entry name" value="CopG"/>
</dbReference>
<sequence>MTSPTKKTARPRRVSAPRSKAAKARVNFRMSEADLRALDAAAEQNHRSRSELILLGLQRCLADGVWRPTSSPSAMQQPDTVSPSPELVTLSQVLMAAVMGLEALQAGKKRPSKAMQEAAATVADARKRLSDLLQDIQCS</sequence>
<gene>
    <name evidence="3" type="ORF">MW290_28015</name>
</gene>
<accession>A0ABY4S7S3</accession>
<dbReference type="InterPro" id="IPR010985">
    <property type="entry name" value="Ribbon_hlx_hlx"/>
</dbReference>
<proteinExistence type="predicted"/>